<comment type="caution">
    <text evidence="3">The sequence shown here is derived from an EMBL/GenBank/DDBJ whole genome shotgun (WGS) entry which is preliminary data.</text>
</comment>
<feature type="signal peptide" evidence="2">
    <location>
        <begin position="1"/>
        <end position="20"/>
    </location>
</feature>
<dbReference type="AlphaFoldDB" id="A0A8H6I7Y8"/>
<protein>
    <recommendedName>
        <fullName evidence="5">Secreted protein</fullName>
    </recommendedName>
</protein>
<dbReference type="Proteomes" id="UP000521943">
    <property type="component" value="Unassembled WGS sequence"/>
</dbReference>
<organism evidence="3 4">
    <name type="scientific">Ephemerocybe angulata</name>
    <dbReference type="NCBI Taxonomy" id="980116"/>
    <lineage>
        <taxon>Eukaryota</taxon>
        <taxon>Fungi</taxon>
        <taxon>Dikarya</taxon>
        <taxon>Basidiomycota</taxon>
        <taxon>Agaricomycotina</taxon>
        <taxon>Agaricomycetes</taxon>
        <taxon>Agaricomycetidae</taxon>
        <taxon>Agaricales</taxon>
        <taxon>Agaricineae</taxon>
        <taxon>Psathyrellaceae</taxon>
        <taxon>Ephemerocybe</taxon>
    </lineage>
</organism>
<reference evidence="3 4" key="1">
    <citation type="submission" date="2020-07" db="EMBL/GenBank/DDBJ databases">
        <title>Comparative genomics of pyrophilous fungi reveals a link between fire events and developmental genes.</title>
        <authorList>
            <consortium name="DOE Joint Genome Institute"/>
            <person name="Steindorff A.S."/>
            <person name="Carver A."/>
            <person name="Calhoun S."/>
            <person name="Stillman K."/>
            <person name="Liu H."/>
            <person name="Lipzen A."/>
            <person name="Pangilinan J."/>
            <person name="Labutti K."/>
            <person name="Bruns T.D."/>
            <person name="Grigoriev I.V."/>
        </authorList>
    </citation>
    <scope>NUCLEOTIDE SEQUENCE [LARGE SCALE GENOMIC DNA]</scope>
    <source>
        <strain evidence="3 4">CBS 144469</strain>
    </source>
</reference>
<sequence>MAIWPTVTIFISIAVGQVHSVRTPSNISRDPAHRRRSCVVQELERRWRESKKGNLDGSPGAKQSTVAEAAGNEKRSSAPRVGQGQRSPLARDREEVVSREVVVLHTHSIQYTGSLPCDAGYPPLGDTVHVVEDE</sequence>
<keyword evidence="2" id="KW-0732">Signal</keyword>
<feature type="region of interest" description="Disordered" evidence="1">
    <location>
        <begin position="48"/>
        <end position="95"/>
    </location>
</feature>
<evidence type="ECO:0000313" key="4">
    <source>
        <dbReference type="Proteomes" id="UP000521943"/>
    </source>
</evidence>
<feature type="chain" id="PRO_5034487868" description="Secreted protein" evidence="2">
    <location>
        <begin position="21"/>
        <end position="134"/>
    </location>
</feature>
<gene>
    <name evidence="3" type="ORF">DFP72DRAFT_844770</name>
</gene>
<evidence type="ECO:0000313" key="3">
    <source>
        <dbReference type="EMBL" id="KAF6759001.1"/>
    </source>
</evidence>
<keyword evidence="4" id="KW-1185">Reference proteome</keyword>
<accession>A0A8H6I7Y8</accession>
<evidence type="ECO:0008006" key="5">
    <source>
        <dbReference type="Google" id="ProtNLM"/>
    </source>
</evidence>
<evidence type="ECO:0000256" key="2">
    <source>
        <dbReference type="SAM" id="SignalP"/>
    </source>
</evidence>
<evidence type="ECO:0000256" key="1">
    <source>
        <dbReference type="SAM" id="MobiDB-lite"/>
    </source>
</evidence>
<name>A0A8H6I7Y8_9AGAR</name>
<proteinExistence type="predicted"/>
<dbReference type="EMBL" id="JACGCI010000017">
    <property type="protein sequence ID" value="KAF6759001.1"/>
    <property type="molecule type" value="Genomic_DNA"/>
</dbReference>